<dbReference type="SUPFAM" id="SSF53850">
    <property type="entry name" value="Periplasmic binding protein-like II"/>
    <property type="match status" value="1"/>
</dbReference>
<dbReference type="InterPro" id="IPR030678">
    <property type="entry name" value="Peptide/Ni-bd"/>
</dbReference>
<dbReference type="InterPro" id="IPR000914">
    <property type="entry name" value="SBP_5_dom"/>
</dbReference>
<dbReference type="Gene3D" id="3.90.76.10">
    <property type="entry name" value="Dipeptide-binding Protein, Domain 1"/>
    <property type="match status" value="1"/>
</dbReference>
<keyword evidence="6" id="KW-1185">Reference proteome</keyword>
<organism evidence="5 6">
    <name type="scientific">Rhizobium oryziradicis</name>
    <dbReference type="NCBI Taxonomy" id="1867956"/>
    <lineage>
        <taxon>Bacteria</taxon>
        <taxon>Pseudomonadati</taxon>
        <taxon>Pseudomonadota</taxon>
        <taxon>Alphaproteobacteria</taxon>
        <taxon>Hyphomicrobiales</taxon>
        <taxon>Rhizobiaceae</taxon>
        <taxon>Rhizobium/Agrobacterium group</taxon>
        <taxon>Rhizobium</taxon>
    </lineage>
</organism>
<dbReference type="InterPro" id="IPR039424">
    <property type="entry name" value="SBP_5"/>
</dbReference>
<keyword evidence="3" id="KW-0732">Signal</keyword>
<dbReference type="Pfam" id="PF00496">
    <property type="entry name" value="SBP_bac_5"/>
    <property type="match status" value="1"/>
</dbReference>
<dbReference type="Gene3D" id="3.10.105.10">
    <property type="entry name" value="Dipeptide-binding Protein, Domain 3"/>
    <property type="match status" value="1"/>
</dbReference>
<sequence length="503" mass="55942">MMQSIVAVTMVTRAQANPAAPRQTSLAQTSLPRTSLNIAMSLEPPVLDPTASAPVSVGKVTWKNIFEGLVTIDRHGKIQPQLATEWTISPDGLIYTFQLREGVVFHNGRALDASVAKFSLDRARAPHSMNPQRQFFKEIDWVETKGPLTLIIHLKRRNSSLLYWLGWPASVIVAPDSAETNALTPIGTGPFQFSQWNKGKTLELIANEQYWNRSEIALKTVTFHFIDNPILLANALRSGEIDAVPEFNTPDPVAQLQRDASLKVVIGVTEMKVIAGLNNARKPFNDLRVRQALMMAVDRSTIIDGGWDGLGTEIGSYYTPNDRAYRDLTGVYPYDPVKSKGLLAAAGYPDGFTFTAKIPQMPYAAQSAEILQAAFAEVGVTMKIRTVLFPDVWTREVFDDADYDMTIMAHAEPMDIGLFAQQKNYFKYYNPAFNALIDAIEQTTDEKEQDRLYGEAQTLLATDLPALFLFALPKIGVWNAKLQGMWENEPVASIALSHVRFED</sequence>
<feature type="domain" description="Solute-binding protein family 5" evidence="4">
    <location>
        <begin position="77"/>
        <end position="409"/>
    </location>
</feature>
<dbReference type="PANTHER" id="PTHR30290:SF38">
    <property type="entry name" value="D,D-DIPEPTIDE-BINDING PERIPLASMIC PROTEIN DDPA-RELATED"/>
    <property type="match status" value="1"/>
</dbReference>
<dbReference type="Gene3D" id="3.40.190.10">
    <property type="entry name" value="Periplasmic binding protein-like II"/>
    <property type="match status" value="1"/>
</dbReference>
<evidence type="ECO:0000259" key="4">
    <source>
        <dbReference type="Pfam" id="PF00496"/>
    </source>
</evidence>
<accession>A0A1Q8ZSA7</accession>
<dbReference type="PANTHER" id="PTHR30290">
    <property type="entry name" value="PERIPLASMIC BINDING COMPONENT OF ABC TRANSPORTER"/>
    <property type="match status" value="1"/>
</dbReference>
<dbReference type="GO" id="GO:0015833">
    <property type="term" value="P:peptide transport"/>
    <property type="evidence" value="ECO:0007669"/>
    <property type="project" value="TreeGrafter"/>
</dbReference>
<gene>
    <name evidence="5" type="ORF">BJF95_09420</name>
</gene>
<protein>
    <submittedName>
        <fullName evidence="5">ABC transporter substrate-binding protein</fullName>
    </submittedName>
</protein>
<comment type="subcellular location">
    <subcellularLocation>
        <location evidence="1">Periplasm</location>
    </subcellularLocation>
</comment>
<evidence type="ECO:0000313" key="6">
    <source>
        <dbReference type="Proteomes" id="UP000186894"/>
    </source>
</evidence>
<evidence type="ECO:0000256" key="2">
    <source>
        <dbReference type="ARBA" id="ARBA00005695"/>
    </source>
</evidence>
<dbReference type="GO" id="GO:1904680">
    <property type="term" value="F:peptide transmembrane transporter activity"/>
    <property type="evidence" value="ECO:0007669"/>
    <property type="project" value="TreeGrafter"/>
</dbReference>
<evidence type="ECO:0000256" key="3">
    <source>
        <dbReference type="ARBA" id="ARBA00022729"/>
    </source>
</evidence>
<dbReference type="GO" id="GO:0043190">
    <property type="term" value="C:ATP-binding cassette (ABC) transporter complex"/>
    <property type="evidence" value="ECO:0007669"/>
    <property type="project" value="InterPro"/>
</dbReference>
<evidence type="ECO:0000313" key="5">
    <source>
        <dbReference type="EMBL" id="OLP44868.1"/>
    </source>
</evidence>
<dbReference type="AlphaFoldDB" id="A0A1Q8ZSA7"/>
<dbReference type="GO" id="GO:0030288">
    <property type="term" value="C:outer membrane-bounded periplasmic space"/>
    <property type="evidence" value="ECO:0007669"/>
    <property type="project" value="UniProtKB-ARBA"/>
</dbReference>
<dbReference type="PIRSF" id="PIRSF002741">
    <property type="entry name" value="MppA"/>
    <property type="match status" value="1"/>
</dbReference>
<proteinExistence type="inferred from homology"/>
<comment type="caution">
    <text evidence="5">The sequence shown here is derived from an EMBL/GenBank/DDBJ whole genome shotgun (WGS) entry which is preliminary data.</text>
</comment>
<dbReference type="EMBL" id="MKIM01000027">
    <property type="protein sequence ID" value="OLP44868.1"/>
    <property type="molecule type" value="Genomic_DNA"/>
</dbReference>
<dbReference type="CDD" id="cd08494">
    <property type="entry name" value="PBP2_NikA_DppA_OppA_like_6"/>
    <property type="match status" value="1"/>
</dbReference>
<comment type="similarity">
    <text evidence="2">Belongs to the bacterial solute-binding protein 5 family.</text>
</comment>
<dbReference type="Proteomes" id="UP000186894">
    <property type="component" value="Unassembled WGS sequence"/>
</dbReference>
<evidence type="ECO:0000256" key="1">
    <source>
        <dbReference type="ARBA" id="ARBA00004418"/>
    </source>
</evidence>
<reference evidence="5 6" key="1">
    <citation type="submission" date="2016-09" db="EMBL/GenBank/DDBJ databases">
        <title>Rhizobium oryziradicis sp. nov., isolated from the root of rice.</title>
        <authorList>
            <person name="Zhao J."/>
            <person name="Zhang X."/>
        </authorList>
    </citation>
    <scope>NUCLEOTIDE SEQUENCE [LARGE SCALE GENOMIC DNA]</scope>
    <source>
        <strain evidence="5 6">N19</strain>
    </source>
</reference>
<dbReference type="STRING" id="1867956.BJF95_09420"/>
<name>A0A1Q8ZSA7_9HYPH</name>